<dbReference type="Proteomes" id="UP000191931">
    <property type="component" value="Unassembled WGS sequence"/>
</dbReference>
<evidence type="ECO:0000313" key="2">
    <source>
        <dbReference type="Proteomes" id="UP000191931"/>
    </source>
</evidence>
<dbReference type="STRING" id="1246637.MTBBW1_350061"/>
<evidence type="ECO:0000313" key="1">
    <source>
        <dbReference type="EMBL" id="SLM31570.1"/>
    </source>
</evidence>
<reference evidence="1 2" key="1">
    <citation type="submission" date="2017-03" db="EMBL/GenBank/DDBJ databases">
        <authorList>
            <person name="Afonso C.L."/>
            <person name="Miller P.J."/>
            <person name="Scott M.A."/>
            <person name="Spackman E."/>
            <person name="Goraichik I."/>
            <person name="Dimitrov K.M."/>
            <person name="Suarez D.L."/>
            <person name="Swayne D.E."/>
        </authorList>
    </citation>
    <scope>NUCLEOTIDE SEQUENCE [LARGE SCALE GENOMIC DNA]</scope>
    <source>
        <strain evidence="1">PRJEB14757</strain>
    </source>
</reference>
<dbReference type="AlphaFoldDB" id="A0A1W1HGI3"/>
<organism evidence="1 2">
    <name type="scientific">Desulfamplus magnetovallimortis</name>
    <dbReference type="NCBI Taxonomy" id="1246637"/>
    <lineage>
        <taxon>Bacteria</taxon>
        <taxon>Pseudomonadati</taxon>
        <taxon>Thermodesulfobacteriota</taxon>
        <taxon>Desulfobacteria</taxon>
        <taxon>Desulfobacterales</taxon>
        <taxon>Desulfobacteraceae</taxon>
        <taxon>Desulfamplus</taxon>
    </lineage>
</organism>
<accession>A0A1W1HGI3</accession>
<protein>
    <submittedName>
        <fullName evidence="1">Uncharacterized protein</fullName>
    </submittedName>
</protein>
<gene>
    <name evidence="1" type="ORF">MTBBW1_350061</name>
</gene>
<name>A0A1W1HGI3_9BACT</name>
<sequence length="49" mass="5519">MSILSNKIKTSFISTQKMLKSISLICRFTLSGKGYYAKTAVVCWLKITD</sequence>
<keyword evidence="2" id="KW-1185">Reference proteome</keyword>
<dbReference type="EMBL" id="FWEV01000276">
    <property type="protein sequence ID" value="SLM31570.1"/>
    <property type="molecule type" value="Genomic_DNA"/>
</dbReference>
<proteinExistence type="predicted"/>